<organism evidence="1 2">
    <name type="scientific">Dendrobium catenatum</name>
    <dbReference type="NCBI Taxonomy" id="906689"/>
    <lineage>
        <taxon>Eukaryota</taxon>
        <taxon>Viridiplantae</taxon>
        <taxon>Streptophyta</taxon>
        <taxon>Embryophyta</taxon>
        <taxon>Tracheophyta</taxon>
        <taxon>Spermatophyta</taxon>
        <taxon>Magnoliopsida</taxon>
        <taxon>Liliopsida</taxon>
        <taxon>Asparagales</taxon>
        <taxon>Orchidaceae</taxon>
        <taxon>Epidendroideae</taxon>
        <taxon>Malaxideae</taxon>
        <taxon>Dendrobiinae</taxon>
        <taxon>Dendrobium</taxon>
    </lineage>
</organism>
<dbReference type="AlphaFoldDB" id="A0A2I0WH91"/>
<gene>
    <name evidence="1" type="ORF">MA16_Dca027122</name>
</gene>
<keyword evidence="2" id="KW-1185">Reference proteome</keyword>
<evidence type="ECO:0000313" key="1">
    <source>
        <dbReference type="EMBL" id="PKU75008.1"/>
    </source>
</evidence>
<evidence type="ECO:0000313" key="2">
    <source>
        <dbReference type="Proteomes" id="UP000233837"/>
    </source>
</evidence>
<protein>
    <submittedName>
        <fullName evidence="1">Uncharacterized protein</fullName>
    </submittedName>
</protein>
<reference evidence="1 2" key="2">
    <citation type="journal article" date="2017" name="Nature">
        <title>The Apostasia genome and the evolution of orchids.</title>
        <authorList>
            <person name="Zhang G.Q."/>
            <person name="Liu K.W."/>
            <person name="Li Z."/>
            <person name="Lohaus R."/>
            <person name="Hsiao Y.Y."/>
            <person name="Niu S.C."/>
            <person name="Wang J.Y."/>
            <person name="Lin Y.C."/>
            <person name="Xu Q."/>
            <person name="Chen L.J."/>
            <person name="Yoshida K."/>
            <person name="Fujiwara S."/>
            <person name="Wang Z.W."/>
            <person name="Zhang Y.Q."/>
            <person name="Mitsuda N."/>
            <person name="Wang M."/>
            <person name="Liu G.H."/>
            <person name="Pecoraro L."/>
            <person name="Huang H.X."/>
            <person name="Xiao X.J."/>
            <person name="Lin M."/>
            <person name="Wu X.Y."/>
            <person name="Wu W.L."/>
            <person name="Chen Y.Y."/>
            <person name="Chang S.B."/>
            <person name="Sakamoto S."/>
            <person name="Ohme-Takagi M."/>
            <person name="Yagi M."/>
            <person name="Zeng S.J."/>
            <person name="Shen C.Y."/>
            <person name="Yeh C.M."/>
            <person name="Luo Y.B."/>
            <person name="Tsai W.C."/>
            <person name="Van de Peer Y."/>
            <person name="Liu Z.J."/>
        </authorList>
    </citation>
    <scope>NUCLEOTIDE SEQUENCE [LARGE SCALE GENOMIC DNA]</scope>
    <source>
        <tissue evidence="1">The whole plant</tissue>
    </source>
</reference>
<accession>A0A2I0WH91</accession>
<sequence>MTRWEGVDKSLEKMFKTANLDCVADRRMIREAFKETQLGIDHCLFKVTLSHSLSFLPVYAITLFLAVDGSGCCSRAILIM</sequence>
<dbReference type="EMBL" id="KZ502655">
    <property type="protein sequence ID" value="PKU75008.1"/>
    <property type="molecule type" value="Genomic_DNA"/>
</dbReference>
<dbReference type="STRING" id="906689.A0A2I0WH91"/>
<proteinExistence type="predicted"/>
<name>A0A2I0WH91_9ASPA</name>
<reference evidence="1 2" key="1">
    <citation type="journal article" date="2016" name="Sci. Rep.">
        <title>The Dendrobium catenatum Lindl. genome sequence provides insights into polysaccharide synthase, floral development and adaptive evolution.</title>
        <authorList>
            <person name="Zhang G.Q."/>
            <person name="Xu Q."/>
            <person name="Bian C."/>
            <person name="Tsai W.C."/>
            <person name="Yeh C.M."/>
            <person name="Liu K.W."/>
            <person name="Yoshida K."/>
            <person name="Zhang L.S."/>
            <person name="Chang S.B."/>
            <person name="Chen F."/>
            <person name="Shi Y."/>
            <person name="Su Y.Y."/>
            <person name="Zhang Y.Q."/>
            <person name="Chen L.J."/>
            <person name="Yin Y."/>
            <person name="Lin M."/>
            <person name="Huang H."/>
            <person name="Deng H."/>
            <person name="Wang Z.W."/>
            <person name="Zhu S.L."/>
            <person name="Zhao X."/>
            <person name="Deng C."/>
            <person name="Niu S.C."/>
            <person name="Huang J."/>
            <person name="Wang M."/>
            <person name="Liu G.H."/>
            <person name="Yang H.J."/>
            <person name="Xiao X.J."/>
            <person name="Hsiao Y.Y."/>
            <person name="Wu W.L."/>
            <person name="Chen Y.Y."/>
            <person name="Mitsuda N."/>
            <person name="Ohme-Takagi M."/>
            <person name="Luo Y.B."/>
            <person name="Van de Peer Y."/>
            <person name="Liu Z.J."/>
        </authorList>
    </citation>
    <scope>NUCLEOTIDE SEQUENCE [LARGE SCALE GENOMIC DNA]</scope>
    <source>
        <tissue evidence="1">The whole plant</tissue>
    </source>
</reference>
<dbReference type="Proteomes" id="UP000233837">
    <property type="component" value="Unassembled WGS sequence"/>
</dbReference>